<dbReference type="EMBL" id="BEHT01000001">
    <property type="protein sequence ID" value="GBC97552.1"/>
    <property type="molecule type" value="Genomic_DNA"/>
</dbReference>
<dbReference type="InterPro" id="IPR001173">
    <property type="entry name" value="Glyco_trans_2-like"/>
</dbReference>
<dbReference type="AlphaFoldDB" id="A0A2H5X8M9"/>
<dbReference type="GO" id="GO:0004582">
    <property type="term" value="F:dolichyl-phosphate beta-D-mannosyltransferase activity"/>
    <property type="evidence" value="ECO:0007669"/>
    <property type="project" value="InterPro"/>
</dbReference>
<gene>
    <name evidence="5" type="primary">ppm1_1</name>
    <name evidence="5" type="ORF">HRbin17_00039</name>
</gene>
<comment type="similarity">
    <text evidence="1">Belongs to the glycosyltransferase 2 family.</text>
</comment>
<evidence type="ECO:0000256" key="2">
    <source>
        <dbReference type="ARBA" id="ARBA00022676"/>
    </source>
</evidence>
<dbReference type="PANTHER" id="PTHR43398:SF1">
    <property type="entry name" value="DOLICHOL-PHOSPHATE MANNOSYLTRANSFERASE SUBUNIT 1"/>
    <property type="match status" value="1"/>
</dbReference>
<dbReference type="SUPFAM" id="SSF53448">
    <property type="entry name" value="Nucleotide-diphospho-sugar transferases"/>
    <property type="match status" value="1"/>
</dbReference>
<accession>A0A2H5X8M9</accession>
<keyword evidence="3 5" id="KW-0808">Transferase</keyword>
<dbReference type="InterPro" id="IPR039528">
    <property type="entry name" value="DPM1-like"/>
</dbReference>
<dbReference type="PANTHER" id="PTHR43398">
    <property type="entry name" value="DOLICHOL-PHOSPHATE MANNOSYLTRANSFERASE SUBUNIT 1"/>
    <property type="match status" value="1"/>
</dbReference>
<evidence type="ECO:0000256" key="3">
    <source>
        <dbReference type="ARBA" id="ARBA00022679"/>
    </source>
</evidence>
<evidence type="ECO:0000313" key="6">
    <source>
        <dbReference type="Proteomes" id="UP000236173"/>
    </source>
</evidence>
<dbReference type="CDD" id="cd06442">
    <property type="entry name" value="DPM1_like"/>
    <property type="match status" value="1"/>
</dbReference>
<dbReference type="InterPro" id="IPR029044">
    <property type="entry name" value="Nucleotide-diphossugar_trans"/>
</dbReference>
<dbReference type="FunFam" id="3.90.550.10:FF:000122">
    <property type="entry name" value="Dolichol-phosphate mannosyltransferase subunit 1"/>
    <property type="match status" value="1"/>
</dbReference>
<evidence type="ECO:0000259" key="4">
    <source>
        <dbReference type="Pfam" id="PF00535"/>
    </source>
</evidence>
<comment type="caution">
    <text evidence="5">The sequence shown here is derived from an EMBL/GenBank/DDBJ whole genome shotgun (WGS) entry which is preliminary data.</text>
</comment>
<dbReference type="GO" id="GO:0016020">
    <property type="term" value="C:membrane"/>
    <property type="evidence" value="ECO:0007669"/>
    <property type="project" value="GOC"/>
</dbReference>
<evidence type="ECO:0000313" key="5">
    <source>
        <dbReference type="EMBL" id="GBC97552.1"/>
    </source>
</evidence>
<dbReference type="Pfam" id="PF00535">
    <property type="entry name" value="Glycos_transf_2"/>
    <property type="match status" value="1"/>
</dbReference>
<feature type="domain" description="Glycosyltransferase 2-like" evidence="4">
    <location>
        <begin position="5"/>
        <end position="170"/>
    </location>
</feature>
<sequence>MPLWLVIPTYNEADNIAPLLAALRAVAPDAHLLVVDDASPDGTADRVAALMARDDRVHLLRRPGKLGYASAIVTGLRWALERGAIVVGHMDADFSHDPRYLPALLDAVRQGADLAVGSRYVAGGGVVGWSLHRRWLSRCANALVRWLLRVPVRDSTSGFRLYQRAALQRLRIDRLRVEGYGFLFLSTTLAVWHGLRVVEVPIMFADRRRGKSKLSRHIIAEAAWALVKVWCWRHTGRWLGRPLWA</sequence>
<dbReference type="EC" id="2.4.1.-" evidence="5"/>
<dbReference type="Gene3D" id="3.90.550.10">
    <property type="entry name" value="Spore Coat Polysaccharide Biosynthesis Protein SpsA, Chain A"/>
    <property type="match status" value="1"/>
</dbReference>
<dbReference type="Proteomes" id="UP000236173">
    <property type="component" value="Unassembled WGS sequence"/>
</dbReference>
<protein>
    <submittedName>
        <fullName evidence="5">Polyprenol monophosphomannose synthase</fullName>
        <ecNumber evidence="5">2.4.1.-</ecNumber>
    </submittedName>
</protein>
<evidence type="ECO:0000256" key="1">
    <source>
        <dbReference type="ARBA" id="ARBA00006739"/>
    </source>
</evidence>
<proteinExistence type="inferred from homology"/>
<name>A0A2H5X8M9_9BACT</name>
<keyword evidence="2 5" id="KW-0328">Glycosyltransferase</keyword>
<reference evidence="6" key="1">
    <citation type="submission" date="2017-09" db="EMBL/GenBank/DDBJ databases">
        <title>Metaegenomics of thermophilic ammonia-oxidizing enrichment culture.</title>
        <authorList>
            <person name="Kato S."/>
            <person name="Suzuki K."/>
        </authorList>
    </citation>
    <scope>NUCLEOTIDE SEQUENCE [LARGE SCALE GENOMIC DNA]</scope>
</reference>
<organism evidence="5 6">
    <name type="scientific">Candidatus Fervidibacter japonicus</name>
    <dbReference type="NCBI Taxonomy" id="2035412"/>
    <lineage>
        <taxon>Bacteria</taxon>
        <taxon>Candidatus Fervidibacterota</taxon>
        <taxon>Candidatus Fervidibacter</taxon>
    </lineage>
</organism>
<dbReference type="GO" id="GO:0009247">
    <property type="term" value="P:glycolipid biosynthetic process"/>
    <property type="evidence" value="ECO:0007669"/>
    <property type="project" value="TreeGrafter"/>
</dbReference>